<name>A0AAU9BUJ2_9ENTR</name>
<dbReference type="AlphaFoldDB" id="A0AAU9BUJ2"/>
<dbReference type="SUPFAM" id="SSF51120">
    <property type="entry name" value="beta-Roll"/>
    <property type="match status" value="1"/>
</dbReference>
<dbReference type="InterPro" id="IPR011049">
    <property type="entry name" value="Serralysin-like_metalloprot_C"/>
</dbReference>
<reference evidence="1" key="1">
    <citation type="journal article" date="2020" name="J Glob Antimicrob Resist">
        <title>Genomic characterization of clinical Enterobacter roggenkampii co-harboring blaIMP-1- and blaGES-5-encoding IncP6 and mcr-9-encoding IncHI2 plasmids isolated in Japan.</title>
        <authorList>
            <person name="Umeda K."/>
            <person name="Nakamura H."/>
            <person name="Fukuda A."/>
            <person name="Matsumoto Y."/>
            <person name="Motooka D."/>
            <person name="Nakamura S."/>
            <person name="Yasui Y."/>
            <person name="Yoshida H."/>
            <person name="Kawahara R."/>
        </authorList>
    </citation>
    <scope>NUCLEOTIDE SEQUENCE</scope>
    <source>
        <strain evidence="1">OIPH-N260</strain>
    </source>
</reference>
<protein>
    <recommendedName>
        <fullName evidence="3">Type I secretion C-terminal target domain-containing protein</fullName>
    </recommendedName>
</protein>
<gene>
    <name evidence="1" type="ORF">OIPHN260_36770</name>
</gene>
<dbReference type="NCBIfam" id="TIGR03661">
    <property type="entry name" value="T1SS_VCA0849"/>
    <property type="match status" value="1"/>
</dbReference>
<dbReference type="InterPro" id="IPR019960">
    <property type="entry name" value="T1SS_VCA0849"/>
</dbReference>
<dbReference type="EMBL" id="AP023447">
    <property type="protein sequence ID" value="BCL44175.1"/>
    <property type="molecule type" value="Genomic_DNA"/>
</dbReference>
<proteinExistence type="predicted"/>
<evidence type="ECO:0000313" key="1">
    <source>
        <dbReference type="EMBL" id="BCL44175.1"/>
    </source>
</evidence>
<sequence length="153" mass="16143">MTSKETFNYTLTDSAGRTDTATLTINMAPQFISSEHNDAITGTAYGDTLIYQVLNSTVGNATAGNVSSAGGDHWTGFSLAQGDKIDIGDLLVGWDGNTASLGNYIHVTQSGSNTVISIDRDGAGSTYTNTALVTLDNVQTTYDELVNQQHIIT</sequence>
<organism evidence="1 2">
    <name type="scientific">Enterobacter roggenkampii</name>
    <dbReference type="NCBI Taxonomy" id="1812935"/>
    <lineage>
        <taxon>Bacteria</taxon>
        <taxon>Pseudomonadati</taxon>
        <taxon>Pseudomonadota</taxon>
        <taxon>Gammaproteobacteria</taxon>
        <taxon>Enterobacterales</taxon>
        <taxon>Enterobacteriaceae</taxon>
        <taxon>Enterobacter</taxon>
        <taxon>Enterobacter cloacae complex</taxon>
    </lineage>
</organism>
<dbReference type="Proteomes" id="UP000595858">
    <property type="component" value="Chromosome"/>
</dbReference>
<evidence type="ECO:0000313" key="2">
    <source>
        <dbReference type="Proteomes" id="UP000595858"/>
    </source>
</evidence>
<accession>A0AAU9BUJ2</accession>
<evidence type="ECO:0008006" key="3">
    <source>
        <dbReference type="Google" id="ProtNLM"/>
    </source>
</evidence>